<keyword evidence="1" id="KW-0472">Membrane</keyword>
<proteinExistence type="predicted"/>
<dbReference type="Proteomes" id="UP000807025">
    <property type="component" value="Unassembled WGS sequence"/>
</dbReference>
<keyword evidence="1" id="KW-1133">Transmembrane helix</keyword>
<accession>A0A9P5ZSR2</accession>
<gene>
    <name evidence="2" type="ORF">BDN71DRAFT_1450854</name>
</gene>
<evidence type="ECO:0000313" key="3">
    <source>
        <dbReference type="Proteomes" id="UP000807025"/>
    </source>
</evidence>
<keyword evidence="3" id="KW-1185">Reference proteome</keyword>
<evidence type="ECO:0000256" key="1">
    <source>
        <dbReference type="SAM" id="Phobius"/>
    </source>
</evidence>
<dbReference type="AlphaFoldDB" id="A0A9P5ZSR2"/>
<reference evidence="2" key="1">
    <citation type="submission" date="2020-11" db="EMBL/GenBank/DDBJ databases">
        <authorList>
            <consortium name="DOE Joint Genome Institute"/>
            <person name="Ahrendt S."/>
            <person name="Riley R."/>
            <person name="Andreopoulos W."/>
            <person name="Labutti K."/>
            <person name="Pangilinan J."/>
            <person name="Ruiz-Duenas F.J."/>
            <person name="Barrasa J.M."/>
            <person name="Sanchez-Garcia M."/>
            <person name="Camarero S."/>
            <person name="Miyauchi S."/>
            <person name="Serrano A."/>
            <person name="Linde D."/>
            <person name="Babiker R."/>
            <person name="Drula E."/>
            <person name="Ayuso-Fernandez I."/>
            <person name="Pacheco R."/>
            <person name="Padilla G."/>
            <person name="Ferreira P."/>
            <person name="Barriuso J."/>
            <person name="Kellner H."/>
            <person name="Castanera R."/>
            <person name="Alfaro M."/>
            <person name="Ramirez L."/>
            <person name="Pisabarro A.G."/>
            <person name="Kuo A."/>
            <person name="Tritt A."/>
            <person name="Lipzen A."/>
            <person name="He G."/>
            <person name="Yan M."/>
            <person name="Ng V."/>
            <person name="Cullen D."/>
            <person name="Martin F."/>
            <person name="Rosso M.-N."/>
            <person name="Henrissat B."/>
            <person name="Hibbett D."/>
            <person name="Martinez A.T."/>
            <person name="Grigoriev I.V."/>
        </authorList>
    </citation>
    <scope>NUCLEOTIDE SEQUENCE</scope>
    <source>
        <strain evidence="2">ATCC 90797</strain>
    </source>
</reference>
<keyword evidence="1" id="KW-0812">Transmembrane</keyword>
<feature type="transmembrane region" description="Helical" evidence="1">
    <location>
        <begin position="12"/>
        <end position="39"/>
    </location>
</feature>
<protein>
    <submittedName>
        <fullName evidence="2">Uncharacterized protein</fullName>
    </submittedName>
</protein>
<name>A0A9P5ZSR2_PLEER</name>
<organism evidence="2 3">
    <name type="scientific">Pleurotus eryngii</name>
    <name type="common">Boletus of the steppes</name>
    <dbReference type="NCBI Taxonomy" id="5323"/>
    <lineage>
        <taxon>Eukaryota</taxon>
        <taxon>Fungi</taxon>
        <taxon>Dikarya</taxon>
        <taxon>Basidiomycota</taxon>
        <taxon>Agaricomycotina</taxon>
        <taxon>Agaricomycetes</taxon>
        <taxon>Agaricomycetidae</taxon>
        <taxon>Agaricales</taxon>
        <taxon>Pleurotineae</taxon>
        <taxon>Pleurotaceae</taxon>
        <taxon>Pleurotus</taxon>
    </lineage>
</organism>
<evidence type="ECO:0000313" key="2">
    <source>
        <dbReference type="EMBL" id="KAF9493016.1"/>
    </source>
</evidence>
<sequence length="97" mass="10685">MQGSIVVSGNPYFALFLLRVCFAFLISYLTHFFISIFFGERSSIVDRDRDMTRGHVKCSVVPCSSYTTTPSSNRFLGLSGVLTNVSQSPLAGTIHTL</sequence>
<dbReference type="EMBL" id="MU154592">
    <property type="protein sequence ID" value="KAF9493016.1"/>
    <property type="molecule type" value="Genomic_DNA"/>
</dbReference>
<comment type="caution">
    <text evidence="2">The sequence shown here is derived from an EMBL/GenBank/DDBJ whole genome shotgun (WGS) entry which is preliminary data.</text>
</comment>